<dbReference type="Proteomes" id="UP000247810">
    <property type="component" value="Unassembled WGS sequence"/>
</dbReference>
<evidence type="ECO:0000313" key="1">
    <source>
        <dbReference type="EMBL" id="PYH98967.1"/>
    </source>
</evidence>
<proteinExistence type="predicted"/>
<sequence>MKRHQDEYEDAAFAGDRCHVTLGAAGSRQSFQLLSAVRLLRPPSNLPADPRQRPWWNTVLRPPFSVMLPDIQNCPRLCRMYWSTFQKSEAFKRAILSLLVTLIIRRPFSIMVTGLARHRGEALVHRLKYRKKRFKPCVLSIISYDPTISVV</sequence>
<keyword evidence="2" id="KW-1185">Reference proteome</keyword>
<accession>A0A319DXQ6</accession>
<dbReference type="VEuPathDB" id="FungiDB:BO71DRAFT_394747"/>
<gene>
    <name evidence="1" type="ORF">BO71DRAFT_394747</name>
</gene>
<evidence type="ECO:0000313" key="2">
    <source>
        <dbReference type="Proteomes" id="UP000247810"/>
    </source>
</evidence>
<dbReference type="EMBL" id="KZ825806">
    <property type="protein sequence ID" value="PYH98967.1"/>
    <property type="molecule type" value="Genomic_DNA"/>
</dbReference>
<name>A0A319DXQ6_9EURO</name>
<protein>
    <submittedName>
        <fullName evidence="1">Uncharacterized protein</fullName>
    </submittedName>
</protein>
<organism evidence="1 2">
    <name type="scientific">Aspergillus ellipticus CBS 707.79</name>
    <dbReference type="NCBI Taxonomy" id="1448320"/>
    <lineage>
        <taxon>Eukaryota</taxon>
        <taxon>Fungi</taxon>
        <taxon>Dikarya</taxon>
        <taxon>Ascomycota</taxon>
        <taxon>Pezizomycotina</taxon>
        <taxon>Eurotiomycetes</taxon>
        <taxon>Eurotiomycetidae</taxon>
        <taxon>Eurotiales</taxon>
        <taxon>Aspergillaceae</taxon>
        <taxon>Aspergillus</taxon>
        <taxon>Aspergillus subgen. Circumdati</taxon>
    </lineage>
</organism>
<dbReference type="AlphaFoldDB" id="A0A319DXQ6"/>
<reference evidence="1 2" key="1">
    <citation type="submission" date="2018-02" db="EMBL/GenBank/DDBJ databases">
        <title>The genomes of Aspergillus section Nigri reveals drivers in fungal speciation.</title>
        <authorList>
            <consortium name="DOE Joint Genome Institute"/>
            <person name="Vesth T.C."/>
            <person name="Nybo J."/>
            <person name="Theobald S."/>
            <person name="Brandl J."/>
            <person name="Frisvad J.C."/>
            <person name="Nielsen K.F."/>
            <person name="Lyhne E.K."/>
            <person name="Kogle M.E."/>
            <person name="Kuo A."/>
            <person name="Riley R."/>
            <person name="Clum A."/>
            <person name="Nolan M."/>
            <person name="Lipzen A."/>
            <person name="Salamov A."/>
            <person name="Henrissat B."/>
            <person name="Wiebenga A."/>
            <person name="De vries R.P."/>
            <person name="Grigoriev I.V."/>
            <person name="Mortensen U.H."/>
            <person name="Andersen M.R."/>
            <person name="Baker S.E."/>
        </authorList>
    </citation>
    <scope>NUCLEOTIDE SEQUENCE [LARGE SCALE GENOMIC DNA]</scope>
    <source>
        <strain evidence="1 2">CBS 707.79</strain>
    </source>
</reference>